<evidence type="ECO:0000313" key="3">
    <source>
        <dbReference type="EMBL" id="RID85000.1"/>
    </source>
</evidence>
<feature type="domain" description="SbsC C-terminal" evidence="2">
    <location>
        <begin position="70"/>
        <end position="183"/>
    </location>
</feature>
<dbReference type="EMBL" id="QWVS01000022">
    <property type="protein sequence ID" value="RID85000.1"/>
    <property type="molecule type" value="Genomic_DNA"/>
</dbReference>
<dbReference type="AlphaFoldDB" id="A0A398BAW1"/>
<accession>A0A398BAW1</accession>
<reference evidence="3 4" key="1">
    <citation type="submission" date="2018-08" db="EMBL/GenBank/DDBJ databases">
        <title>Bacillus jemisoniae sp. nov., Bacillus chryseoplanitiae sp. nov., Bacillus resnikiae sp. nov., and Bacillus frankliniae sp. nov., isolated from Viking spacecraft and associated surfaces.</title>
        <authorList>
            <person name="Seuylemezian A."/>
            <person name="Vaishampayan P."/>
        </authorList>
    </citation>
    <scope>NUCLEOTIDE SEQUENCE [LARGE SCALE GENOMIC DNA]</scope>
    <source>
        <strain evidence="3 4">MA001</strain>
    </source>
</reference>
<name>A0A398BAW1_9BACI</name>
<dbReference type="Proteomes" id="UP000266016">
    <property type="component" value="Unassembled WGS sequence"/>
</dbReference>
<evidence type="ECO:0000259" key="2">
    <source>
        <dbReference type="Pfam" id="PF18058"/>
    </source>
</evidence>
<dbReference type="InterPro" id="IPR041378">
    <property type="entry name" value="S-layer_SbsC_C"/>
</dbReference>
<evidence type="ECO:0000313" key="4">
    <source>
        <dbReference type="Proteomes" id="UP000266016"/>
    </source>
</evidence>
<organism evidence="3 4">
    <name type="scientific">Peribacillus asahii</name>
    <dbReference type="NCBI Taxonomy" id="228899"/>
    <lineage>
        <taxon>Bacteria</taxon>
        <taxon>Bacillati</taxon>
        <taxon>Bacillota</taxon>
        <taxon>Bacilli</taxon>
        <taxon>Bacillales</taxon>
        <taxon>Bacillaceae</taxon>
        <taxon>Peribacillus</taxon>
    </lineage>
</organism>
<protein>
    <recommendedName>
        <fullName evidence="2">SbsC C-terminal domain-containing protein</fullName>
    </recommendedName>
</protein>
<comment type="caution">
    <text evidence="3">The sequence shown here is derived from an EMBL/GenBank/DDBJ whole genome shotgun (WGS) entry which is preliminary data.</text>
</comment>
<feature type="signal peptide" evidence="1">
    <location>
        <begin position="1"/>
        <end position="23"/>
    </location>
</feature>
<dbReference type="Pfam" id="PF18058">
    <property type="entry name" value="SbsC_C"/>
    <property type="match status" value="1"/>
</dbReference>
<proteinExistence type="predicted"/>
<feature type="chain" id="PRO_5039673127" description="SbsC C-terminal domain-containing protein" evidence="1">
    <location>
        <begin position="24"/>
        <end position="923"/>
    </location>
</feature>
<gene>
    <name evidence="3" type="ORF">D1953_12675</name>
</gene>
<dbReference type="RefSeq" id="WP_119117566.1">
    <property type="nucleotide sequence ID" value="NZ_QWVS01000022.1"/>
</dbReference>
<evidence type="ECO:0000256" key="1">
    <source>
        <dbReference type="SAM" id="SignalP"/>
    </source>
</evidence>
<dbReference type="Gene3D" id="1.20.58.790">
    <property type="match status" value="1"/>
</dbReference>
<sequence>MKKKKVIKIATATAVTASAFVVAPAIQPEAATNSVDNAITKATKQVDKAFNLYYNTAKKKNKLPSGSTIRKEVKLAEQYYAAAEKEIVKNGGSKMKKATYTKKLEGSKTSLNRAKNYVAAVSVKLKAARIALETAIESGKQGKVYSAHIAVETKIAEFEKAVKKTFGPDARRLLMKTYATPAKAEAAAVDTEVKVYAAYKEIESKKLITTNLKKAGELIESVKVEVEELKTKDTTVAANLLKAVEKNNKAYEAALPPVVDAVSADNITTLTITGTSLNNLKAEDITVEGNKVVTYTATSSKSATVTLEGSLPANTDVKVTIKDSVSVRDYNVTYSFHPKVVAVQAATYDDNTKGQKLTVTVDGVPTSIDYLQSAGYTIEFNVFDRDGVSANERLFGSVSASADGKFQDAVLSSGDYTTQVTISNGSTILTSEKTSISIKNLDKVATAINSYELTNKAGFIQNSSTLVFREVAILSKVNISVGPSRAELAPGSFEIKSSDETVVVANSATGVLTAQGLGTAKVTITVGQVTKEITVTVKGEARKAVRATPVTNPNKVLIGATSPSINKVKITDQYGDPVVSTMTGVFVHYPINIDGYATTYTTAGGEELNTSGTTDGKVVVPLAGATTAGQTGMVLLKNADSDILGGFNVTTTAVKNVANLKLVHSEVSESKDDYINAELASDDTISYKISQYTSEDVFNGDLSDLTGYKVMFNRKVIAVNGDTTGNYDLKASDATIDVTIKGAGTTDLAIFKPNGMLADKKTITVAKDTAKIISVDWKSAPVINYTSNLNYKTVLDITEGAGPTDDIVKGITLTAPVLNKIRMAESANASAGGFTDGDLYIDKNANGVSDAGDRLIGKLAYTISPNATGTLANVSKDGNGFTGLSVAVGSPAKGIVTFFITDETSSDAAKPVVVTKTVIVDVK</sequence>
<keyword evidence="1" id="KW-0732">Signal</keyword>
<keyword evidence="4" id="KW-1185">Reference proteome</keyword>